<dbReference type="EMBL" id="ML993631">
    <property type="protein sequence ID" value="KAF2159981.1"/>
    <property type="molecule type" value="Genomic_DNA"/>
</dbReference>
<dbReference type="PANTHER" id="PTHR43736">
    <property type="entry name" value="ADP-RIBOSE PYROPHOSPHATASE"/>
    <property type="match status" value="1"/>
</dbReference>
<evidence type="ECO:0000259" key="1">
    <source>
        <dbReference type="PROSITE" id="PS51462"/>
    </source>
</evidence>
<dbReference type="InterPro" id="IPR000086">
    <property type="entry name" value="NUDIX_hydrolase_dom"/>
</dbReference>
<dbReference type="RefSeq" id="XP_033660870.1">
    <property type="nucleotide sequence ID" value="XM_033809543.1"/>
</dbReference>
<dbReference type="PROSITE" id="PS51462">
    <property type="entry name" value="NUDIX"/>
    <property type="match status" value="1"/>
</dbReference>
<accession>A0A6A6BYW8</accession>
<evidence type="ECO:0000313" key="3">
    <source>
        <dbReference type="Proteomes" id="UP000799537"/>
    </source>
</evidence>
<dbReference type="InterPro" id="IPR015797">
    <property type="entry name" value="NUDIX_hydrolase-like_dom_sf"/>
</dbReference>
<dbReference type="PANTHER" id="PTHR43736:SF1">
    <property type="entry name" value="DIHYDRONEOPTERIN TRIPHOSPHATE DIPHOSPHATASE"/>
    <property type="match status" value="1"/>
</dbReference>
<dbReference type="CDD" id="cd02883">
    <property type="entry name" value="NUDIX_Hydrolase"/>
    <property type="match status" value="1"/>
</dbReference>
<feature type="domain" description="Nudix hydrolase" evidence="1">
    <location>
        <begin position="18"/>
        <end position="180"/>
    </location>
</feature>
<organism evidence="2 3">
    <name type="scientific">Zasmidium cellare ATCC 36951</name>
    <dbReference type="NCBI Taxonomy" id="1080233"/>
    <lineage>
        <taxon>Eukaryota</taxon>
        <taxon>Fungi</taxon>
        <taxon>Dikarya</taxon>
        <taxon>Ascomycota</taxon>
        <taxon>Pezizomycotina</taxon>
        <taxon>Dothideomycetes</taxon>
        <taxon>Dothideomycetidae</taxon>
        <taxon>Mycosphaerellales</taxon>
        <taxon>Mycosphaerellaceae</taxon>
        <taxon>Zasmidium</taxon>
    </lineage>
</organism>
<keyword evidence="3" id="KW-1185">Reference proteome</keyword>
<name>A0A6A6BYW8_ZASCE</name>
<gene>
    <name evidence="2" type="ORF">M409DRAFT_29593</name>
</gene>
<dbReference type="Pfam" id="PF00293">
    <property type="entry name" value="NUDIX"/>
    <property type="match status" value="1"/>
</dbReference>
<reference evidence="2" key="1">
    <citation type="journal article" date="2020" name="Stud. Mycol.">
        <title>101 Dothideomycetes genomes: a test case for predicting lifestyles and emergence of pathogens.</title>
        <authorList>
            <person name="Haridas S."/>
            <person name="Albert R."/>
            <person name="Binder M."/>
            <person name="Bloem J."/>
            <person name="Labutti K."/>
            <person name="Salamov A."/>
            <person name="Andreopoulos B."/>
            <person name="Baker S."/>
            <person name="Barry K."/>
            <person name="Bills G."/>
            <person name="Bluhm B."/>
            <person name="Cannon C."/>
            <person name="Castanera R."/>
            <person name="Culley D."/>
            <person name="Daum C."/>
            <person name="Ezra D."/>
            <person name="Gonzalez J."/>
            <person name="Henrissat B."/>
            <person name="Kuo A."/>
            <person name="Liang C."/>
            <person name="Lipzen A."/>
            <person name="Lutzoni F."/>
            <person name="Magnuson J."/>
            <person name="Mondo S."/>
            <person name="Nolan M."/>
            <person name="Ohm R."/>
            <person name="Pangilinan J."/>
            <person name="Park H.-J."/>
            <person name="Ramirez L."/>
            <person name="Alfaro M."/>
            <person name="Sun H."/>
            <person name="Tritt A."/>
            <person name="Yoshinaga Y."/>
            <person name="Zwiers L.-H."/>
            <person name="Turgeon B."/>
            <person name="Goodwin S."/>
            <person name="Spatafora J."/>
            <person name="Crous P."/>
            <person name="Grigoriev I."/>
        </authorList>
    </citation>
    <scope>NUCLEOTIDE SEQUENCE</scope>
    <source>
        <strain evidence="2">ATCC 36951</strain>
    </source>
</reference>
<dbReference type="OrthoDB" id="276276at2759"/>
<dbReference type="SUPFAM" id="SSF55811">
    <property type="entry name" value="Nudix"/>
    <property type="match status" value="1"/>
</dbReference>
<evidence type="ECO:0000313" key="2">
    <source>
        <dbReference type="EMBL" id="KAF2159981.1"/>
    </source>
</evidence>
<dbReference type="GeneID" id="54562815"/>
<proteinExistence type="predicted"/>
<dbReference type="Gene3D" id="3.90.79.10">
    <property type="entry name" value="Nucleoside Triphosphate Pyrophosphohydrolase"/>
    <property type="match status" value="1"/>
</dbReference>
<dbReference type="Proteomes" id="UP000799537">
    <property type="component" value="Unassembled WGS sequence"/>
</dbReference>
<sequence>MEAFDQPLSAVWTQYPQIAGIVVGAMVVRQKVDGSSLETLILRRIATDTFPLKWETPGGGADSSVDKTLTDTAIRELREETGLQAERIICPIEISDSDESRLSANRTGRASIHGTFIFTDDEGSDWAVTTFLVEVDYGRSPITIDPLEHSEYAWITEEEARNNSFSSSIGKDQRTLEFVSQPMRKTILEGFRIAAR</sequence>
<protein>
    <recommendedName>
        <fullName evidence="1">Nudix hydrolase domain-containing protein</fullName>
    </recommendedName>
</protein>
<dbReference type="AlphaFoldDB" id="A0A6A6BYW8"/>